<dbReference type="AlphaFoldDB" id="A0A853EXX6"/>
<feature type="transmembrane region" description="Helical" evidence="2">
    <location>
        <begin position="102"/>
        <end position="125"/>
    </location>
</feature>
<proteinExistence type="predicted"/>
<keyword evidence="5" id="KW-1185">Reference proteome</keyword>
<evidence type="ECO:0000256" key="2">
    <source>
        <dbReference type="SAM" id="Phobius"/>
    </source>
</evidence>
<keyword evidence="2" id="KW-0472">Membrane</keyword>
<evidence type="ECO:0000313" key="5">
    <source>
        <dbReference type="Proteomes" id="UP000561011"/>
    </source>
</evidence>
<organism evidence="4 5">
    <name type="scientific">Sanguibacter inulinus</name>
    <dbReference type="NCBI Taxonomy" id="60922"/>
    <lineage>
        <taxon>Bacteria</taxon>
        <taxon>Bacillati</taxon>
        <taxon>Actinomycetota</taxon>
        <taxon>Actinomycetes</taxon>
        <taxon>Micrococcales</taxon>
        <taxon>Sanguibacteraceae</taxon>
        <taxon>Sanguibacter</taxon>
    </lineage>
</organism>
<comment type="caution">
    <text evidence="4">The sequence shown here is derived from an EMBL/GenBank/DDBJ whole genome shotgun (WGS) entry which is preliminary data.</text>
</comment>
<protein>
    <submittedName>
        <fullName evidence="4">Acyltransferase</fullName>
    </submittedName>
</protein>
<name>A0A853EXX6_9MICO</name>
<dbReference type="Proteomes" id="UP000561011">
    <property type="component" value="Unassembled WGS sequence"/>
</dbReference>
<accession>A0A853EXX6</accession>
<dbReference type="GO" id="GO:0016747">
    <property type="term" value="F:acyltransferase activity, transferring groups other than amino-acyl groups"/>
    <property type="evidence" value="ECO:0007669"/>
    <property type="project" value="InterPro"/>
</dbReference>
<keyword evidence="2" id="KW-0812">Transmembrane</keyword>
<feature type="transmembrane region" description="Helical" evidence="2">
    <location>
        <begin position="211"/>
        <end position="230"/>
    </location>
</feature>
<reference evidence="4 5" key="1">
    <citation type="submission" date="2020-07" db="EMBL/GenBank/DDBJ databases">
        <title>MOT database genomes.</title>
        <authorList>
            <person name="Joseph S."/>
            <person name="Aduse-Opoku J."/>
            <person name="Hashim A."/>
            <person name="Wade W."/>
            <person name="Curtis M."/>
        </authorList>
    </citation>
    <scope>NUCLEOTIDE SEQUENCE [LARGE SCALE GENOMIC DNA]</scope>
    <source>
        <strain evidence="4 5">DSM 100099</strain>
    </source>
</reference>
<feature type="domain" description="Acyltransferase 3" evidence="3">
    <location>
        <begin position="64"/>
        <end position="397"/>
    </location>
</feature>
<feature type="transmembrane region" description="Helical" evidence="2">
    <location>
        <begin position="308"/>
        <end position="329"/>
    </location>
</feature>
<feature type="transmembrane region" description="Helical" evidence="2">
    <location>
        <begin position="236"/>
        <end position="255"/>
    </location>
</feature>
<feature type="transmembrane region" description="Helical" evidence="2">
    <location>
        <begin position="350"/>
        <end position="370"/>
    </location>
</feature>
<gene>
    <name evidence="4" type="ORF">HZZ10_13205</name>
</gene>
<feature type="compositionally biased region" description="Low complexity" evidence="1">
    <location>
        <begin position="25"/>
        <end position="48"/>
    </location>
</feature>
<keyword evidence="4" id="KW-0808">Transferase</keyword>
<keyword evidence="4" id="KW-0012">Acyltransferase</keyword>
<dbReference type="EMBL" id="JACBYE010000034">
    <property type="protein sequence ID" value="NYS94472.1"/>
    <property type="molecule type" value="Genomic_DNA"/>
</dbReference>
<feature type="transmembrane region" description="Helical" evidence="2">
    <location>
        <begin position="146"/>
        <end position="164"/>
    </location>
</feature>
<dbReference type="Pfam" id="PF01757">
    <property type="entry name" value="Acyl_transf_3"/>
    <property type="match status" value="1"/>
</dbReference>
<dbReference type="InterPro" id="IPR002656">
    <property type="entry name" value="Acyl_transf_3_dom"/>
</dbReference>
<evidence type="ECO:0000256" key="1">
    <source>
        <dbReference type="SAM" id="MobiDB-lite"/>
    </source>
</evidence>
<evidence type="ECO:0000313" key="4">
    <source>
        <dbReference type="EMBL" id="NYS94472.1"/>
    </source>
</evidence>
<sequence length="422" mass="44485">MSRPAPSAPTVQVRLSKADTHVSGPPAQRASSSSTATRSTIPTPATRTGAQAGPLARQARDPLLDLLRAVGTVAVVIAHWLMPQVAWDGSEMSVVNVLGSGPGWVVTWLIQVIPLMFFVAGAATFGQVRRRPAPWSQFMGVRLRRLVPPVAVFAGTWLVLRAALPALGVPEGAVEVAATIAPQLLWYLGIYVVLLAASHGLLAWYAKTGVVGVAAIGAAALGVDALRFGADVPHVGLANLFLVWAFAYTLGFAYADGRLSWSSRACAALAAAGLVGLVVAVTVGPYPLSMVGMPGDTFSNMGPPTLCLVALTLVQVFGAVALRGPLVALAQTPWVAHAVAWLSARSMTVYLWHLTAMFVVIGLMTVGAHVDLPEGWTSSWWLTRPAWFAACLVVLLVLVRVFERVEQLGQRRPRPVVALAAA</sequence>
<dbReference type="RefSeq" id="WP_179913855.1">
    <property type="nucleotide sequence ID" value="NZ_JACBYE010000034.1"/>
</dbReference>
<evidence type="ECO:0000259" key="3">
    <source>
        <dbReference type="Pfam" id="PF01757"/>
    </source>
</evidence>
<feature type="region of interest" description="Disordered" evidence="1">
    <location>
        <begin position="1"/>
        <end position="54"/>
    </location>
</feature>
<feature type="transmembrane region" description="Helical" evidence="2">
    <location>
        <begin position="382"/>
        <end position="402"/>
    </location>
</feature>
<feature type="transmembrane region" description="Helical" evidence="2">
    <location>
        <begin position="63"/>
        <end position="82"/>
    </location>
</feature>
<feature type="transmembrane region" description="Helical" evidence="2">
    <location>
        <begin position="267"/>
        <end position="288"/>
    </location>
</feature>
<keyword evidence="2" id="KW-1133">Transmembrane helix</keyword>